<feature type="transmembrane region" description="Helical" evidence="1">
    <location>
        <begin position="111"/>
        <end position="133"/>
    </location>
</feature>
<sequence>MKTNIVTRKVMPLLTMILIVFLVWVMIWFFKGGSFKLYASIFFGLYNITGQVWVSVLLIGIVQNIVFLPLRFIGMRLSSSFKDFEEELEKTKEDRQYFLFTERVKKGDPTIVFYIFSFVLNAIAFFSAGRIFLIDFYSQKLDPNYLYKFIPYPEYPLVGTNFNFPFLKITETVSLPWSTIILVWVGVTVFLAVLKLLWRMGRLFLTKNKKILKARIGYNRLLFTIGGFGGTLLVASIIILRNIPVEFTPWLLIADLTRQNTTMNTITAIGTFLTVMHASYTRHRIDVAIAEKRGIPGDIIYKVFKEKMEQSFKNAVILGIGAFLITNQIPCAFELSVATFEVLYILSPYTFDKLLIRAGAGGWADQRVEEVVVTETEKLENNLG</sequence>
<evidence type="ECO:0000313" key="2">
    <source>
        <dbReference type="EMBL" id="PIU73002.1"/>
    </source>
</evidence>
<keyword evidence="1" id="KW-0812">Transmembrane</keyword>
<comment type="caution">
    <text evidence="2">The sequence shown here is derived from an EMBL/GenBank/DDBJ whole genome shotgun (WGS) entry which is preliminary data.</text>
</comment>
<gene>
    <name evidence="2" type="ORF">COS78_04195</name>
</gene>
<protein>
    <submittedName>
        <fullName evidence="2">Uncharacterized protein</fullName>
    </submittedName>
</protein>
<feature type="transmembrane region" description="Helical" evidence="1">
    <location>
        <begin position="175"/>
        <end position="198"/>
    </location>
</feature>
<keyword evidence="1" id="KW-0472">Membrane</keyword>
<feature type="transmembrane region" description="Helical" evidence="1">
    <location>
        <begin position="218"/>
        <end position="241"/>
    </location>
</feature>
<accession>A0A2M7AR53</accession>
<reference evidence="3" key="1">
    <citation type="submission" date="2017-09" db="EMBL/GenBank/DDBJ databases">
        <title>Depth-based differentiation of microbial function through sediment-hosted aquifers and enrichment of novel symbionts in the deep terrestrial subsurface.</title>
        <authorList>
            <person name="Probst A.J."/>
            <person name="Ladd B."/>
            <person name="Jarett J.K."/>
            <person name="Geller-Mcgrath D.E."/>
            <person name="Sieber C.M.K."/>
            <person name="Emerson J.B."/>
            <person name="Anantharaman K."/>
            <person name="Thomas B.C."/>
            <person name="Malmstrom R."/>
            <person name="Stieglmeier M."/>
            <person name="Klingl A."/>
            <person name="Woyke T."/>
            <person name="Ryan C.M."/>
            <person name="Banfield J.F."/>
        </authorList>
    </citation>
    <scope>NUCLEOTIDE SEQUENCE [LARGE SCALE GENOMIC DNA]</scope>
</reference>
<evidence type="ECO:0000256" key="1">
    <source>
        <dbReference type="SAM" id="Phobius"/>
    </source>
</evidence>
<dbReference type="AlphaFoldDB" id="A0A2M7AR53"/>
<dbReference type="Proteomes" id="UP000231407">
    <property type="component" value="Unassembled WGS sequence"/>
</dbReference>
<dbReference type="EMBL" id="PEWA01000060">
    <property type="protein sequence ID" value="PIU73002.1"/>
    <property type="molecule type" value="Genomic_DNA"/>
</dbReference>
<keyword evidence="1" id="KW-1133">Transmembrane helix</keyword>
<name>A0A2M7AR53_9BACT</name>
<evidence type="ECO:0000313" key="3">
    <source>
        <dbReference type="Proteomes" id="UP000231407"/>
    </source>
</evidence>
<feature type="transmembrane region" description="Helical" evidence="1">
    <location>
        <begin position="50"/>
        <end position="73"/>
    </location>
</feature>
<proteinExistence type="predicted"/>
<feature type="transmembrane region" description="Helical" evidence="1">
    <location>
        <begin position="12"/>
        <end position="30"/>
    </location>
</feature>
<organism evidence="2 3">
    <name type="scientific">Candidatus Shapirobacteria bacterium CG06_land_8_20_14_3_00_40_12</name>
    <dbReference type="NCBI Taxonomy" id="1974881"/>
    <lineage>
        <taxon>Bacteria</taxon>
        <taxon>Candidatus Shapironibacteriota</taxon>
    </lineage>
</organism>